<reference evidence="9 10" key="1">
    <citation type="submission" date="2022-08" db="EMBL/GenBank/DDBJ databases">
        <title>Proteogenomics of the novel Dehalobacterium formicoaceticum strain EZ94 highlights a key role of methyltransferases during anaerobic dichloromethane degradation.</title>
        <authorList>
            <person name="Wasmund K."/>
        </authorList>
    </citation>
    <scope>NUCLEOTIDE SEQUENCE [LARGE SCALE GENOMIC DNA]</scope>
    <source>
        <strain evidence="9 10">EZ94</strain>
    </source>
</reference>
<evidence type="ECO:0000256" key="5">
    <source>
        <dbReference type="ARBA" id="ARBA00022692"/>
    </source>
</evidence>
<dbReference type="PANTHER" id="PTHR30026">
    <property type="entry name" value="OUTER MEMBRANE PROTEIN TOLC"/>
    <property type="match status" value="1"/>
</dbReference>
<keyword evidence="7" id="KW-0998">Cell outer membrane</keyword>
<name>A0ABT1Y3E8_9FIRM</name>
<organism evidence="9 10">
    <name type="scientific">Dehalobacterium formicoaceticum</name>
    <dbReference type="NCBI Taxonomy" id="51515"/>
    <lineage>
        <taxon>Bacteria</taxon>
        <taxon>Bacillati</taxon>
        <taxon>Bacillota</taxon>
        <taxon>Clostridia</taxon>
        <taxon>Eubacteriales</taxon>
        <taxon>Peptococcaceae</taxon>
        <taxon>Dehalobacterium</taxon>
    </lineage>
</organism>
<dbReference type="Pfam" id="PF02321">
    <property type="entry name" value="OEP"/>
    <property type="match status" value="2"/>
</dbReference>
<keyword evidence="6" id="KW-0472">Membrane</keyword>
<comment type="caution">
    <text evidence="9">The sequence shown here is derived from an EMBL/GenBank/DDBJ whole genome shotgun (WGS) entry which is preliminary data.</text>
</comment>
<evidence type="ECO:0000256" key="1">
    <source>
        <dbReference type="ARBA" id="ARBA00004442"/>
    </source>
</evidence>
<dbReference type="SUPFAM" id="SSF56954">
    <property type="entry name" value="Outer membrane efflux proteins (OEP)"/>
    <property type="match status" value="1"/>
</dbReference>
<keyword evidence="4" id="KW-1134">Transmembrane beta strand</keyword>
<dbReference type="InterPro" id="IPR003423">
    <property type="entry name" value="OMP_efflux"/>
</dbReference>
<accession>A0ABT1Y3E8</accession>
<sequence length="379" mass="41719">MKKNWLWVMIIVLVLAVATAGVTLGDEAAPEVKKLSLNQAIEMAMKDNHQVELAAIDVEKAELTLEQAEFARDKMINSSALPDKDRRDQNQAMVIDVVPVNAAAGKTIADTKKTYTENSIKFGVESAYYGLLQGERKLAVSQSALARAQEQLKVAQAKLKAGTVAKIEVIAAEAQLKSAEAEVNQSKADMEKARMALNKTLGLNLDTPIVLTDQFNFNPAGTIDPQKVFQEMQSKDLSLVSAQESYKMNEANWDYHQTYFTANTFVYRDAKFKVKEAEVNLNQEKAALEMNIKNAYLDLKTAEENYQVLTKSLEQAKEALRLTKLRYDVGMATGYDVLSSDGAIQQADLGLLSALYNYNLAKAKFTYGIFTGSSASGGI</sequence>
<comment type="similarity">
    <text evidence="2">Belongs to the outer membrane factor (OMF) (TC 1.B.17) family.</text>
</comment>
<keyword evidence="8" id="KW-0175">Coiled coil</keyword>
<evidence type="ECO:0000256" key="6">
    <source>
        <dbReference type="ARBA" id="ARBA00023136"/>
    </source>
</evidence>
<keyword evidence="3" id="KW-0813">Transport</keyword>
<keyword evidence="5" id="KW-0812">Transmembrane</keyword>
<evidence type="ECO:0000256" key="4">
    <source>
        <dbReference type="ARBA" id="ARBA00022452"/>
    </source>
</evidence>
<protein>
    <submittedName>
        <fullName evidence="9">TolC family protein</fullName>
    </submittedName>
</protein>
<feature type="coiled-coil region" evidence="8">
    <location>
        <begin position="138"/>
        <end position="196"/>
    </location>
</feature>
<evidence type="ECO:0000256" key="7">
    <source>
        <dbReference type="ARBA" id="ARBA00023237"/>
    </source>
</evidence>
<dbReference type="PANTHER" id="PTHR30026:SF20">
    <property type="entry name" value="OUTER MEMBRANE PROTEIN TOLC"/>
    <property type="match status" value="1"/>
</dbReference>
<feature type="coiled-coil region" evidence="8">
    <location>
        <begin position="267"/>
        <end position="319"/>
    </location>
</feature>
<keyword evidence="10" id="KW-1185">Reference proteome</keyword>
<evidence type="ECO:0000313" key="9">
    <source>
        <dbReference type="EMBL" id="MCR6545405.1"/>
    </source>
</evidence>
<comment type="subcellular location">
    <subcellularLocation>
        <location evidence="1">Cell outer membrane</location>
    </subcellularLocation>
</comment>
<evidence type="ECO:0000256" key="8">
    <source>
        <dbReference type="SAM" id="Coils"/>
    </source>
</evidence>
<gene>
    <name evidence="9" type="ORF">NVS47_07730</name>
</gene>
<proteinExistence type="inferred from homology"/>
<evidence type="ECO:0000313" key="10">
    <source>
        <dbReference type="Proteomes" id="UP001524944"/>
    </source>
</evidence>
<dbReference type="RefSeq" id="WP_089609317.1">
    <property type="nucleotide sequence ID" value="NZ_CP022121.1"/>
</dbReference>
<dbReference type="Gene3D" id="1.20.1600.10">
    <property type="entry name" value="Outer membrane efflux proteins (OEP)"/>
    <property type="match status" value="1"/>
</dbReference>
<evidence type="ECO:0000256" key="2">
    <source>
        <dbReference type="ARBA" id="ARBA00007613"/>
    </source>
</evidence>
<dbReference type="Proteomes" id="UP001524944">
    <property type="component" value="Unassembled WGS sequence"/>
</dbReference>
<dbReference type="EMBL" id="JANPWE010000003">
    <property type="protein sequence ID" value="MCR6545405.1"/>
    <property type="molecule type" value="Genomic_DNA"/>
</dbReference>
<evidence type="ECO:0000256" key="3">
    <source>
        <dbReference type="ARBA" id="ARBA00022448"/>
    </source>
</evidence>
<dbReference type="InterPro" id="IPR051906">
    <property type="entry name" value="TolC-like"/>
</dbReference>